<dbReference type="OrthoDB" id="418495at2759"/>
<evidence type="ECO:0000313" key="2">
    <source>
        <dbReference type="EMBL" id="KAF7823373.1"/>
    </source>
</evidence>
<dbReference type="PANTHER" id="PTHR46248:SF6">
    <property type="entry name" value="OS03G0859900 PROTEIN"/>
    <property type="match status" value="1"/>
</dbReference>
<gene>
    <name evidence="2" type="ORF">G2W53_021517</name>
</gene>
<feature type="domain" description="DUF547" evidence="1">
    <location>
        <begin position="2"/>
        <end position="95"/>
    </location>
</feature>
<dbReference type="Proteomes" id="UP000634136">
    <property type="component" value="Unassembled WGS sequence"/>
</dbReference>
<name>A0A834TJQ9_9FABA</name>
<keyword evidence="3" id="KW-1185">Reference proteome</keyword>
<dbReference type="PANTHER" id="PTHR46248">
    <property type="entry name" value="EXPRESSED PROTEIN"/>
    <property type="match status" value="1"/>
</dbReference>
<evidence type="ECO:0000259" key="1">
    <source>
        <dbReference type="Pfam" id="PF04784"/>
    </source>
</evidence>
<protein>
    <submittedName>
        <fullName evidence="2">Putative electron transporter</fullName>
    </submittedName>
</protein>
<accession>A0A834TJQ9</accession>
<organism evidence="2 3">
    <name type="scientific">Senna tora</name>
    <dbReference type="NCBI Taxonomy" id="362788"/>
    <lineage>
        <taxon>Eukaryota</taxon>
        <taxon>Viridiplantae</taxon>
        <taxon>Streptophyta</taxon>
        <taxon>Embryophyta</taxon>
        <taxon>Tracheophyta</taxon>
        <taxon>Spermatophyta</taxon>
        <taxon>Magnoliopsida</taxon>
        <taxon>eudicotyledons</taxon>
        <taxon>Gunneridae</taxon>
        <taxon>Pentapetalae</taxon>
        <taxon>rosids</taxon>
        <taxon>fabids</taxon>
        <taxon>Fabales</taxon>
        <taxon>Fabaceae</taxon>
        <taxon>Caesalpinioideae</taxon>
        <taxon>Cassia clade</taxon>
        <taxon>Senna</taxon>
    </lineage>
</organism>
<dbReference type="EMBL" id="JAAIUW010000007">
    <property type="protein sequence ID" value="KAF7823373.1"/>
    <property type="molecule type" value="Genomic_DNA"/>
</dbReference>
<reference evidence="2" key="1">
    <citation type="submission" date="2020-09" db="EMBL/GenBank/DDBJ databases">
        <title>Genome-Enabled Discovery of Anthraquinone Biosynthesis in Senna tora.</title>
        <authorList>
            <person name="Kang S.-H."/>
            <person name="Pandey R.P."/>
            <person name="Lee C.-M."/>
            <person name="Sim J.-S."/>
            <person name="Jeong J.-T."/>
            <person name="Choi B.-S."/>
            <person name="Jung M."/>
            <person name="Ginzburg D."/>
            <person name="Zhao K."/>
            <person name="Won S.Y."/>
            <person name="Oh T.-J."/>
            <person name="Yu Y."/>
            <person name="Kim N.-H."/>
            <person name="Lee O.R."/>
            <person name="Lee T.-H."/>
            <person name="Bashyal P."/>
            <person name="Kim T.-S."/>
            <person name="Lee W.-H."/>
            <person name="Kawkins C."/>
            <person name="Kim C.-K."/>
            <person name="Kim J.S."/>
            <person name="Ahn B.O."/>
            <person name="Rhee S.Y."/>
            <person name="Sohng J.K."/>
        </authorList>
    </citation>
    <scope>NUCLEOTIDE SEQUENCE</scope>
    <source>
        <tissue evidence="2">Leaf</tissue>
    </source>
</reference>
<dbReference type="AlphaFoldDB" id="A0A834TJQ9"/>
<evidence type="ECO:0000313" key="3">
    <source>
        <dbReference type="Proteomes" id="UP000634136"/>
    </source>
</evidence>
<dbReference type="Pfam" id="PF04784">
    <property type="entry name" value="DUF547"/>
    <property type="match status" value="1"/>
</dbReference>
<sequence length="176" mass="19915">MQATLNVGGNTINAQTIEHFILRKRVASNIKEVKVHRKGEWEEKESLVRELYGLESMDPNVSFALCCGTRSSPAVRIYTGDGVIGELERSKLDYLQASIMVSSTKKIAFPELLLRNMLDFAMDTDSLVEWVCNQLPTSGTLRKSMVDCFRGHTNVKASTIVEKIPYDYEFQYLLTI</sequence>
<dbReference type="InterPro" id="IPR006869">
    <property type="entry name" value="DUF547"/>
</dbReference>
<proteinExistence type="predicted"/>
<comment type="caution">
    <text evidence="2">The sequence shown here is derived from an EMBL/GenBank/DDBJ whole genome shotgun (WGS) entry which is preliminary data.</text>
</comment>